<dbReference type="EMBL" id="BDIP01007509">
    <property type="protein sequence ID" value="GCA64515.1"/>
    <property type="molecule type" value="Genomic_DNA"/>
</dbReference>
<dbReference type="AlphaFoldDB" id="A0A391NTH8"/>
<evidence type="ECO:0000313" key="3">
    <source>
        <dbReference type="Proteomes" id="UP000265618"/>
    </source>
</evidence>
<organism evidence="2 3">
    <name type="scientific">Kipferlia bialata</name>
    <dbReference type="NCBI Taxonomy" id="797122"/>
    <lineage>
        <taxon>Eukaryota</taxon>
        <taxon>Metamonada</taxon>
        <taxon>Carpediemonas-like organisms</taxon>
        <taxon>Kipferlia</taxon>
    </lineage>
</organism>
<sequence>MSEAVSGRSRKERESGRRDREETERERLIEGDSSPSTATTE</sequence>
<feature type="compositionally biased region" description="Basic and acidic residues" evidence="1">
    <location>
        <begin position="9"/>
        <end position="30"/>
    </location>
</feature>
<feature type="region of interest" description="Disordered" evidence="1">
    <location>
        <begin position="1"/>
        <end position="41"/>
    </location>
</feature>
<proteinExistence type="predicted"/>
<evidence type="ECO:0000313" key="2">
    <source>
        <dbReference type="EMBL" id="GCA64515.1"/>
    </source>
</evidence>
<keyword evidence="3" id="KW-1185">Reference proteome</keyword>
<name>A0A391NTH8_9EUKA</name>
<gene>
    <name evidence="2" type="ORF">KIPB_014520</name>
</gene>
<comment type="caution">
    <text evidence="2">The sequence shown here is derived from an EMBL/GenBank/DDBJ whole genome shotgun (WGS) entry which is preliminary data.</text>
</comment>
<evidence type="ECO:0000256" key="1">
    <source>
        <dbReference type="SAM" id="MobiDB-lite"/>
    </source>
</evidence>
<accession>A0A391NTH8</accession>
<dbReference type="Proteomes" id="UP000265618">
    <property type="component" value="Unassembled WGS sequence"/>
</dbReference>
<reference evidence="2 3" key="1">
    <citation type="journal article" date="2018" name="PLoS ONE">
        <title>The draft genome of Kipferlia bialata reveals reductive genome evolution in fornicate parasites.</title>
        <authorList>
            <person name="Tanifuji G."/>
            <person name="Takabayashi S."/>
            <person name="Kume K."/>
            <person name="Takagi M."/>
            <person name="Nakayama T."/>
            <person name="Kamikawa R."/>
            <person name="Inagaki Y."/>
            <person name="Hashimoto T."/>
        </authorList>
    </citation>
    <scope>NUCLEOTIDE SEQUENCE [LARGE SCALE GENOMIC DNA]</scope>
    <source>
        <strain evidence="2">NY0173</strain>
    </source>
</reference>
<feature type="non-terminal residue" evidence="2">
    <location>
        <position position="41"/>
    </location>
</feature>
<protein>
    <submittedName>
        <fullName evidence="2">Uncharacterized protein</fullName>
    </submittedName>
</protein>